<gene>
    <name evidence="3" type="primary">CCDC195</name>
</gene>
<dbReference type="Proteomes" id="UP001652627">
    <property type="component" value="Chromosome 9"/>
</dbReference>
<dbReference type="RefSeq" id="XP_067158291.1">
    <property type="nucleotide sequence ID" value="XM_067302190.1"/>
</dbReference>
<feature type="region of interest" description="Disordered" evidence="1">
    <location>
        <begin position="26"/>
        <end position="138"/>
    </location>
</feature>
<reference evidence="3" key="1">
    <citation type="submission" date="2025-08" db="UniProtKB">
        <authorList>
            <consortium name="RefSeq"/>
        </authorList>
    </citation>
    <scope>IDENTIFICATION</scope>
    <source>
        <tissue evidence="3">Blood</tissue>
    </source>
</reference>
<evidence type="ECO:0000256" key="1">
    <source>
        <dbReference type="SAM" id="MobiDB-lite"/>
    </source>
</evidence>
<dbReference type="GeneID" id="136992644"/>
<sequence>MRLEINKLERENRALRGKLQFCGQRALQKEQEAGGEGGGGESRSLADDREESIGLPGPLCRNILAGPTLAPKEQKDNAMTVRRYSIASSAQHASGVRSHRADKRPPSHGLLEAQGSAQPPAGPATTQLTNEEEKGVEKIPAKCFSKSNSSKMKLFQEHVYKCR</sequence>
<keyword evidence="2" id="KW-1185">Reference proteome</keyword>
<organism evidence="2 3">
    <name type="scientific">Apteryx mantelli</name>
    <name type="common">North Island brown kiwi</name>
    <dbReference type="NCBI Taxonomy" id="2696672"/>
    <lineage>
        <taxon>Eukaryota</taxon>
        <taxon>Metazoa</taxon>
        <taxon>Chordata</taxon>
        <taxon>Craniata</taxon>
        <taxon>Vertebrata</taxon>
        <taxon>Euteleostomi</taxon>
        <taxon>Archelosauria</taxon>
        <taxon>Archosauria</taxon>
        <taxon>Dinosauria</taxon>
        <taxon>Saurischia</taxon>
        <taxon>Theropoda</taxon>
        <taxon>Coelurosauria</taxon>
        <taxon>Aves</taxon>
        <taxon>Palaeognathae</taxon>
        <taxon>Apterygiformes</taxon>
        <taxon>Apterygidae</taxon>
        <taxon>Apteryx</taxon>
    </lineage>
</organism>
<accession>A0ABM4F017</accession>
<evidence type="ECO:0000313" key="2">
    <source>
        <dbReference type="Proteomes" id="UP001652627"/>
    </source>
</evidence>
<feature type="compositionally biased region" description="Low complexity" evidence="1">
    <location>
        <begin position="113"/>
        <end position="127"/>
    </location>
</feature>
<evidence type="ECO:0000313" key="3">
    <source>
        <dbReference type="RefSeq" id="XP_067158291.1"/>
    </source>
</evidence>
<protein>
    <submittedName>
        <fullName evidence="3">Coiled-coil domain-containing protein 195</fullName>
    </submittedName>
</protein>
<name>A0ABM4F017_9AVES</name>
<proteinExistence type="predicted"/>